<dbReference type="PANTHER" id="PTHR13312">
    <property type="entry name" value="HIV-INDUCED PROTEIN-7-LIKE PROTEASE"/>
    <property type="match status" value="1"/>
</dbReference>
<dbReference type="EMBL" id="CAJNON010000285">
    <property type="protein sequence ID" value="CAF1168849.1"/>
    <property type="molecule type" value="Genomic_DNA"/>
</dbReference>
<proteinExistence type="predicted"/>
<evidence type="ECO:0000256" key="2">
    <source>
        <dbReference type="ARBA" id="ARBA00022801"/>
    </source>
</evidence>
<comment type="function">
    <text evidence="3">Hydrolase that can remove conjugated ubiquitin from proteins and may therefore play an important regulatory role at the level of protein turnover by preventing degradation.</text>
</comment>
<evidence type="ECO:0000313" key="7">
    <source>
        <dbReference type="Proteomes" id="UP000663891"/>
    </source>
</evidence>
<dbReference type="GO" id="GO:0005634">
    <property type="term" value="C:nucleus"/>
    <property type="evidence" value="ECO:0007669"/>
    <property type="project" value="TreeGrafter"/>
</dbReference>
<evidence type="ECO:0000256" key="4">
    <source>
        <dbReference type="SAM" id="MobiDB-lite"/>
    </source>
</evidence>
<accession>A0A814U0R8</accession>
<comment type="caution">
    <text evidence="5">The sequence shown here is derived from an EMBL/GenBank/DDBJ whole genome shotgun (WGS) entry which is preliminary data.</text>
</comment>
<dbReference type="GO" id="GO:0036503">
    <property type="term" value="P:ERAD pathway"/>
    <property type="evidence" value="ECO:0007669"/>
    <property type="project" value="TreeGrafter"/>
</dbReference>
<evidence type="ECO:0000256" key="3">
    <source>
        <dbReference type="RuleBase" id="RU367104"/>
    </source>
</evidence>
<gene>
    <name evidence="6" type="ORF">OKA104_LOCUS19606</name>
    <name evidence="5" type="ORF">VCS650_LOCUS23799</name>
</gene>
<comment type="subcellular location">
    <subcellularLocation>
        <location evidence="3">Cytoplasm</location>
    </subcellularLocation>
</comment>
<evidence type="ECO:0000256" key="1">
    <source>
        <dbReference type="ARBA" id="ARBA00000707"/>
    </source>
</evidence>
<dbReference type="GO" id="GO:0004843">
    <property type="term" value="F:cysteine-type deubiquitinase activity"/>
    <property type="evidence" value="ECO:0007669"/>
    <property type="project" value="UniProtKB-UniRule"/>
</dbReference>
<dbReference type="Proteomes" id="UP000663891">
    <property type="component" value="Unassembled WGS sequence"/>
</dbReference>
<keyword evidence="2 3" id="KW-0378">Hydrolase</keyword>
<comment type="catalytic activity">
    <reaction evidence="1 3">
        <text>Thiol-dependent hydrolysis of ester, thioester, amide, peptide and isopeptide bonds formed by the C-terminal Gly of ubiquitin (a 76-residue protein attached to proteins as an intracellular targeting signal).</text>
        <dbReference type="EC" id="3.4.19.12"/>
    </reaction>
</comment>
<dbReference type="EMBL" id="CAJOAY010001271">
    <property type="protein sequence ID" value="CAF3819889.1"/>
    <property type="molecule type" value="Genomic_DNA"/>
</dbReference>
<organism evidence="5 7">
    <name type="scientific">Adineta steineri</name>
    <dbReference type="NCBI Taxonomy" id="433720"/>
    <lineage>
        <taxon>Eukaryota</taxon>
        <taxon>Metazoa</taxon>
        <taxon>Spiralia</taxon>
        <taxon>Gnathifera</taxon>
        <taxon>Rotifera</taxon>
        <taxon>Eurotatoria</taxon>
        <taxon>Bdelloidea</taxon>
        <taxon>Adinetida</taxon>
        <taxon>Adinetidae</taxon>
        <taxon>Adineta</taxon>
    </lineage>
</organism>
<evidence type="ECO:0000313" key="6">
    <source>
        <dbReference type="EMBL" id="CAF3819889.1"/>
    </source>
</evidence>
<dbReference type="PANTHER" id="PTHR13312:SF0">
    <property type="entry name" value="UBIQUITIN THIOESTERASE OTU1"/>
    <property type="match status" value="1"/>
</dbReference>
<dbReference type="Gene3D" id="3.90.70.80">
    <property type="match status" value="1"/>
</dbReference>
<keyword evidence="3" id="KW-0645">Protease</keyword>
<evidence type="ECO:0000313" key="5">
    <source>
        <dbReference type="EMBL" id="CAF1168849.1"/>
    </source>
</evidence>
<reference evidence="5" key="1">
    <citation type="submission" date="2021-02" db="EMBL/GenBank/DDBJ databases">
        <authorList>
            <person name="Nowell W R."/>
        </authorList>
    </citation>
    <scope>NUCLEOTIDE SEQUENCE</scope>
</reference>
<feature type="region of interest" description="Disordered" evidence="4">
    <location>
        <begin position="350"/>
        <end position="375"/>
    </location>
</feature>
<keyword evidence="3" id="KW-0788">Thiol protease</keyword>
<protein>
    <recommendedName>
        <fullName evidence="3">Ubiquitin thioesterase OTU</fullName>
        <ecNumber evidence="3">3.4.19.12</ecNumber>
    </recommendedName>
</protein>
<keyword evidence="3" id="KW-0963">Cytoplasm</keyword>
<name>A0A814U0R8_9BILA</name>
<dbReference type="AlphaFoldDB" id="A0A814U0R8"/>
<dbReference type="GO" id="GO:0005829">
    <property type="term" value="C:cytosol"/>
    <property type="evidence" value="ECO:0007669"/>
    <property type="project" value="TreeGrafter"/>
</dbReference>
<dbReference type="GO" id="GO:0030968">
    <property type="term" value="P:endoplasmic reticulum unfolded protein response"/>
    <property type="evidence" value="ECO:0007669"/>
    <property type="project" value="TreeGrafter"/>
</dbReference>
<dbReference type="GO" id="GO:0016579">
    <property type="term" value="P:protein deubiquitination"/>
    <property type="evidence" value="ECO:0007669"/>
    <property type="project" value="TreeGrafter"/>
</dbReference>
<dbReference type="EC" id="3.4.19.12" evidence="3"/>
<dbReference type="Proteomes" id="UP000663881">
    <property type="component" value="Unassembled WGS sequence"/>
</dbReference>
<keyword evidence="3" id="KW-0833">Ubl conjugation pathway</keyword>
<dbReference type="OrthoDB" id="10026671at2759"/>
<sequence length="564" mass="65533">MDSKVKISALTHKFCRGKVPVDSSSLLSSIHYLNNTVVTSNNKKLRNFVAERIFKNENLRAAILNCQTNCTTAAQYREQIKKGQLHDGEIEIKVLSNLCDLLIRVVSIKESYLDSTNLPYLEYGDAEKTTKKCVYILYDEEAKHYDPLYIVNKDNPDEKLTIFERDNTETSDLLRTFIQEKLHTVNFKELDCCIASHIMESPTKKEDLIEDELLMGMITSMAAETSSPIERNDRSKNITVTNRSLPIKRTYRNYDELTYGQHTEQELSSNQINDREAKHAKIDEDELLKSNKTNSEFITFEELFQTNLFNIESESQIEQQSTMNSPAAVSQPIKMRLKVKLAKKFRGRTRGDFIPKKKRNRKNEPSKPRPPRYFSDRNGKTYLNLLIPKRILPNNLHQMKLELAMISKKIDGYSYINTYFKFMEVPSNPLLSPLRNPMYMPVDHAELSSYSDTLYQLKLRLVVVTHTIGELMESEQPLTIFLSPKNNNGQKAITTPFKKQKPFKNAYDLHKMRFAITLWTKQHGEKEFKRREDIQYISSISTEDRKYVAPNNSRTRHNTIIVIP</sequence>